<feature type="non-terminal residue" evidence="2">
    <location>
        <position position="1"/>
    </location>
</feature>
<feature type="compositionally biased region" description="Basic and acidic residues" evidence="1">
    <location>
        <begin position="17"/>
        <end position="38"/>
    </location>
</feature>
<keyword evidence="3" id="KW-1185">Reference proteome</keyword>
<dbReference type="Proteomes" id="UP000252519">
    <property type="component" value="Unassembled WGS sequence"/>
</dbReference>
<reference evidence="2 3" key="1">
    <citation type="submission" date="2014-10" db="EMBL/GenBank/DDBJ databases">
        <title>Draft genome of the hookworm Ancylostoma caninum.</title>
        <authorList>
            <person name="Mitreva M."/>
        </authorList>
    </citation>
    <scope>NUCLEOTIDE SEQUENCE [LARGE SCALE GENOMIC DNA]</scope>
    <source>
        <strain evidence="2 3">Baltimore</strain>
    </source>
</reference>
<evidence type="ECO:0000256" key="1">
    <source>
        <dbReference type="SAM" id="MobiDB-lite"/>
    </source>
</evidence>
<proteinExistence type="predicted"/>
<dbReference type="OrthoDB" id="10448447at2759"/>
<protein>
    <submittedName>
        <fullName evidence="2">Uncharacterized protein</fullName>
    </submittedName>
</protein>
<evidence type="ECO:0000313" key="3">
    <source>
        <dbReference type="Proteomes" id="UP000252519"/>
    </source>
</evidence>
<accession>A0A368GGN4</accession>
<gene>
    <name evidence="2" type="ORF">ANCCAN_11838</name>
</gene>
<comment type="caution">
    <text evidence="2">The sequence shown here is derived from an EMBL/GenBank/DDBJ whole genome shotgun (WGS) entry which is preliminary data.</text>
</comment>
<dbReference type="EMBL" id="JOJR01000206">
    <property type="protein sequence ID" value="RCN42200.1"/>
    <property type="molecule type" value="Genomic_DNA"/>
</dbReference>
<name>A0A368GGN4_ANCCA</name>
<organism evidence="2 3">
    <name type="scientific">Ancylostoma caninum</name>
    <name type="common">Dog hookworm</name>
    <dbReference type="NCBI Taxonomy" id="29170"/>
    <lineage>
        <taxon>Eukaryota</taxon>
        <taxon>Metazoa</taxon>
        <taxon>Ecdysozoa</taxon>
        <taxon>Nematoda</taxon>
        <taxon>Chromadorea</taxon>
        <taxon>Rhabditida</taxon>
        <taxon>Rhabditina</taxon>
        <taxon>Rhabditomorpha</taxon>
        <taxon>Strongyloidea</taxon>
        <taxon>Ancylostomatidae</taxon>
        <taxon>Ancylostomatinae</taxon>
        <taxon>Ancylostoma</taxon>
    </lineage>
</organism>
<evidence type="ECO:0000313" key="2">
    <source>
        <dbReference type="EMBL" id="RCN42200.1"/>
    </source>
</evidence>
<sequence length="135" mass="15002">LSQKELRTAESVNAEKQAGHSKEEHSKIPEKEGPKETLKEVVALPAKEREAIKPVKSMDTTHSSCVEAGSNKAKASQQAIADGDSHKEKIRKKLSKKSLSIGSREKEVSSERDTQLRLDECVRQTQAVAEERFSY</sequence>
<feature type="region of interest" description="Disordered" evidence="1">
    <location>
        <begin position="1"/>
        <end position="38"/>
    </location>
</feature>
<feature type="region of interest" description="Disordered" evidence="1">
    <location>
        <begin position="50"/>
        <end position="115"/>
    </location>
</feature>
<feature type="compositionally biased region" description="Basic and acidic residues" evidence="1">
    <location>
        <begin position="103"/>
        <end position="115"/>
    </location>
</feature>
<dbReference type="AlphaFoldDB" id="A0A368GGN4"/>